<gene>
    <name evidence="2" type="primary">orf182</name>
</gene>
<feature type="region of interest" description="Disordered" evidence="1">
    <location>
        <begin position="58"/>
        <end position="84"/>
    </location>
</feature>
<proteinExistence type="predicted"/>
<protein>
    <submittedName>
        <fullName evidence="2">Putative HNH homing endonuclease</fullName>
    </submittedName>
</protein>
<keyword evidence="2" id="KW-0934">Plastid</keyword>
<dbReference type="EMBL" id="KT625086">
    <property type="protein sequence ID" value="ALO21326.1"/>
    <property type="molecule type" value="Genomic_DNA"/>
</dbReference>
<dbReference type="AlphaFoldDB" id="A0A0S2ICP8"/>
<keyword evidence="2" id="KW-0378">Hydrolase</keyword>
<sequence length="182" mass="20766">MIMLKLIIFVGRFTATLGIRWPLILFQTSEIRTERARLGGRIGGVRAQALNRALGAGRFNSETQRQRGRRGAAVNRERGTGAYDPENLQRANTALNAAIAENPQRYAKQRAQNLERGRQTQREKGVNLGDPLAQRLKSLKYRGVTIENVWYSLDQEQRTYLSETTLDYYLRYAPPRSKKKGN</sequence>
<keyword evidence="2" id="KW-0255">Endonuclease</keyword>
<evidence type="ECO:0000256" key="1">
    <source>
        <dbReference type="SAM" id="MobiDB-lite"/>
    </source>
</evidence>
<keyword evidence="2" id="KW-0540">Nuclease</keyword>
<organism evidence="2">
    <name type="scientific">Chlorogonium capillatum</name>
    <dbReference type="NCBI Taxonomy" id="71743"/>
    <lineage>
        <taxon>Eukaryota</taxon>
        <taxon>Viridiplantae</taxon>
        <taxon>Chlorophyta</taxon>
        <taxon>core chlorophytes</taxon>
        <taxon>Chlorophyceae</taxon>
        <taxon>CS clade</taxon>
        <taxon>Chlamydomonadales</taxon>
        <taxon>Haematococcaceae</taxon>
        <taxon>Chlorogonium</taxon>
    </lineage>
</organism>
<geneLocation type="chloroplast" evidence="2"/>
<accession>A0A0S2ICP8</accession>
<dbReference type="GO" id="GO:0004519">
    <property type="term" value="F:endonuclease activity"/>
    <property type="evidence" value="ECO:0007669"/>
    <property type="project" value="UniProtKB-KW"/>
</dbReference>
<keyword evidence="2" id="KW-0150">Chloroplast</keyword>
<reference evidence="2" key="1">
    <citation type="journal article" date="2015" name="BMC Evol. Biol.">
        <title>Chloroplast phylogenomic analysis of chlorophyte green algae identifies a novel lineage sister to the Sphaeropleales (Chlorophyceae).</title>
        <authorList>
            <person name="Lemieux C."/>
            <person name="Vincent A.T."/>
            <person name="Labarre A."/>
            <person name="Otis C."/>
            <person name="Turmel M."/>
        </authorList>
    </citation>
    <scope>NUCLEOTIDE SEQUENCE</scope>
</reference>
<evidence type="ECO:0000313" key="2">
    <source>
        <dbReference type="EMBL" id="ALO21326.1"/>
    </source>
</evidence>
<name>A0A0S2ICP8_9CHLO</name>